<dbReference type="GO" id="GO:0008270">
    <property type="term" value="F:zinc ion binding"/>
    <property type="evidence" value="ECO:0007669"/>
    <property type="project" value="UniProtKB-KW"/>
</dbReference>
<dbReference type="PROSITE" id="PS50966">
    <property type="entry name" value="ZF_SWIM"/>
    <property type="match status" value="1"/>
</dbReference>
<proteinExistence type="predicted"/>
<evidence type="ECO:0000313" key="4">
    <source>
        <dbReference type="Proteomes" id="UP001249851"/>
    </source>
</evidence>
<name>A0AAD9QCL6_ACRCE</name>
<sequence>MICMTKEEHTYLSLMHCLLREVPGFSQYLHAYGRDNEVALVNALAAAFHNGKGLLCFIHIKKNISSKSWACQLRQGKKFAETFFSKLKGLLWEEPTKFLDTASGLMKKQDELEGKERHGTPKFSPYFKKQQLDALKSKTAKFVMQDLGLGEDRYSQNIPEFINNLIKDWSFATEEEMTWFGLSYKREVREELKERLPQRSHAEMTPEVRKATLASLLKLCPDLAAFQRCKWFKFHTATQSTSVEADPQSSAMASPLPAPKDLERQKGSFTEQELFSLSVKSAALLHSDAIRTGFQQGTFLVNSRRPPPNSAPYTVTCLKSGKCSCGCEFYDRNNVCQHTIAVAWKLGVLSRTLENFTGRSTYSISMATVSSAVGKKAQASRKRTKEVEQPKQTGSEYLDVSNASFSKQLCVKSVNLTTVIIRKAV</sequence>
<comment type="caution">
    <text evidence="3">The sequence shown here is derived from an EMBL/GenBank/DDBJ whole genome shotgun (WGS) entry which is preliminary data.</text>
</comment>
<evidence type="ECO:0000256" key="1">
    <source>
        <dbReference type="PROSITE-ProRule" id="PRU00325"/>
    </source>
</evidence>
<accession>A0AAD9QCL6</accession>
<keyword evidence="1" id="KW-0479">Metal-binding</keyword>
<gene>
    <name evidence="3" type="ORF">P5673_019047</name>
</gene>
<protein>
    <recommendedName>
        <fullName evidence="2">SWIM-type domain-containing protein</fullName>
    </recommendedName>
</protein>
<reference evidence="3" key="1">
    <citation type="journal article" date="2023" name="G3 (Bethesda)">
        <title>Whole genome assembly and annotation of the endangered Caribbean coral Acropora cervicornis.</title>
        <authorList>
            <person name="Selwyn J.D."/>
            <person name="Vollmer S.V."/>
        </authorList>
    </citation>
    <scope>NUCLEOTIDE SEQUENCE</scope>
    <source>
        <strain evidence="3">K2</strain>
    </source>
</reference>
<reference evidence="3" key="2">
    <citation type="journal article" date="2023" name="Science">
        <title>Genomic signatures of disease resistance in endangered staghorn corals.</title>
        <authorList>
            <person name="Vollmer S.V."/>
            <person name="Selwyn J.D."/>
            <person name="Despard B.A."/>
            <person name="Roesel C.L."/>
        </authorList>
    </citation>
    <scope>NUCLEOTIDE SEQUENCE</scope>
    <source>
        <strain evidence="3">K2</strain>
    </source>
</reference>
<evidence type="ECO:0000313" key="3">
    <source>
        <dbReference type="EMBL" id="KAK2558832.1"/>
    </source>
</evidence>
<dbReference type="EMBL" id="JARQWQ010000043">
    <property type="protein sequence ID" value="KAK2558832.1"/>
    <property type="molecule type" value="Genomic_DNA"/>
</dbReference>
<dbReference type="InterPro" id="IPR007527">
    <property type="entry name" value="Znf_SWIM"/>
</dbReference>
<dbReference type="Pfam" id="PF04434">
    <property type="entry name" value="SWIM"/>
    <property type="match status" value="1"/>
</dbReference>
<evidence type="ECO:0000259" key="2">
    <source>
        <dbReference type="PROSITE" id="PS50966"/>
    </source>
</evidence>
<organism evidence="3 4">
    <name type="scientific">Acropora cervicornis</name>
    <name type="common">Staghorn coral</name>
    <dbReference type="NCBI Taxonomy" id="6130"/>
    <lineage>
        <taxon>Eukaryota</taxon>
        <taxon>Metazoa</taxon>
        <taxon>Cnidaria</taxon>
        <taxon>Anthozoa</taxon>
        <taxon>Hexacorallia</taxon>
        <taxon>Scleractinia</taxon>
        <taxon>Astrocoeniina</taxon>
        <taxon>Acroporidae</taxon>
        <taxon>Acropora</taxon>
    </lineage>
</organism>
<keyword evidence="4" id="KW-1185">Reference proteome</keyword>
<dbReference type="Proteomes" id="UP001249851">
    <property type="component" value="Unassembled WGS sequence"/>
</dbReference>
<feature type="domain" description="SWIM-type" evidence="2">
    <location>
        <begin position="313"/>
        <end position="347"/>
    </location>
</feature>
<keyword evidence="1" id="KW-0862">Zinc</keyword>
<dbReference type="AlphaFoldDB" id="A0AAD9QCL6"/>
<keyword evidence="1" id="KW-0863">Zinc-finger</keyword>